<reference evidence="2" key="1">
    <citation type="submission" date="2023-07" db="EMBL/GenBank/DDBJ databases">
        <authorList>
            <person name="Stuckert A."/>
        </authorList>
    </citation>
    <scope>NUCLEOTIDE SEQUENCE</scope>
</reference>
<keyword evidence="3" id="KW-1185">Reference proteome</keyword>
<dbReference type="Proteomes" id="UP001176940">
    <property type="component" value="Unassembled WGS sequence"/>
</dbReference>
<name>A0ABN9LQC2_9NEOB</name>
<evidence type="ECO:0000313" key="3">
    <source>
        <dbReference type="Proteomes" id="UP001176940"/>
    </source>
</evidence>
<accession>A0ABN9LQC2</accession>
<sequence length="126" mass="13616">MSQEVEVQVVLGYSANRGTFICLSFPDIHWSRSASGGRQKGMGGQEVCRASPRPLRTGPARSAAELAETMYAVGPTAAKSRGLNLRPRSVITAMVIHDDCDSRKQRSTCSGDSCGRKLIKVDEEIC</sequence>
<comment type="caution">
    <text evidence="2">The sequence shown here is derived from an EMBL/GenBank/DDBJ whole genome shotgun (WGS) entry which is preliminary data.</text>
</comment>
<evidence type="ECO:0000313" key="2">
    <source>
        <dbReference type="EMBL" id="CAJ0947821.1"/>
    </source>
</evidence>
<organism evidence="2 3">
    <name type="scientific">Ranitomeya imitator</name>
    <name type="common">mimic poison frog</name>
    <dbReference type="NCBI Taxonomy" id="111125"/>
    <lineage>
        <taxon>Eukaryota</taxon>
        <taxon>Metazoa</taxon>
        <taxon>Chordata</taxon>
        <taxon>Craniata</taxon>
        <taxon>Vertebrata</taxon>
        <taxon>Euteleostomi</taxon>
        <taxon>Amphibia</taxon>
        <taxon>Batrachia</taxon>
        <taxon>Anura</taxon>
        <taxon>Neobatrachia</taxon>
        <taxon>Hyloidea</taxon>
        <taxon>Dendrobatidae</taxon>
        <taxon>Dendrobatinae</taxon>
        <taxon>Ranitomeya</taxon>
    </lineage>
</organism>
<proteinExistence type="predicted"/>
<dbReference type="EMBL" id="CAUEEQ010027357">
    <property type="protein sequence ID" value="CAJ0947821.1"/>
    <property type="molecule type" value="Genomic_DNA"/>
</dbReference>
<evidence type="ECO:0000256" key="1">
    <source>
        <dbReference type="SAM" id="MobiDB-lite"/>
    </source>
</evidence>
<feature type="region of interest" description="Disordered" evidence="1">
    <location>
        <begin position="34"/>
        <end position="58"/>
    </location>
</feature>
<gene>
    <name evidence="2" type="ORF">RIMI_LOCUS11850558</name>
</gene>
<protein>
    <submittedName>
        <fullName evidence="2">Uncharacterized protein</fullName>
    </submittedName>
</protein>